<dbReference type="EMBL" id="JAMKFB020000014">
    <property type="protein sequence ID" value="KAL0176434.1"/>
    <property type="molecule type" value="Genomic_DNA"/>
</dbReference>
<dbReference type="SUPFAM" id="SSF49503">
    <property type="entry name" value="Cupredoxins"/>
    <property type="match status" value="2"/>
</dbReference>
<dbReference type="Proteomes" id="UP001529510">
    <property type="component" value="Unassembled WGS sequence"/>
</dbReference>
<keyword evidence="1" id="KW-0479">Metal-binding</keyword>
<dbReference type="Gene3D" id="2.60.40.420">
    <property type="entry name" value="Cupredoxins - blue copper proteins"/>
    <property type="match status" value="2"/>
</dbReference>
<evidence type="ECO:0000256" key="1">
    <source>
        <dbReference type="ARBA" id="ARBA00022723"/>
    </source>
</evidence>
<comment type="caution">
    <text evidence="2">The sequence shown here is derived from an EMBL/GenBank/DDBJ whole genome shotgun (WGS) entry which is preliminary data.</text>
</comment>
<proteinExistence type="predicted"/>
<organism evidence="2 3">
    <name type="scientific">Cirrhinus mrigala</name>
    <name type="common">Mrigala</name>
    <dbReference type="NCBI Taxonomy" id="683832"/>
    <lineage>
        <taxon>Eukaryota</taxon>
        <taxon>Metazoa</taxon>
        <taxon>Chordata</taxon>
        <taxon>Craniata</taxon>
        <taxon>Vertebrata</taxon>
        <taxon>Euteleostomi</taxon>
        <taxon>Actinopterygii</taxon>
        <taxon>Neopterygii</taxon>
        <taxon>Teleostei</taxon>
        <taxon>Ostariophysi</taxon>
        <taxon>Cypriniformes</taxon>
        <taxon>Cyprinidae</taxon>
        <taxon>Labeoninae</taxon>
        <taxon>Labeonini</taxon>
        <taxon>Cirrhinus</taxon>
    </lineage>
</organism>
<name>A0ABD0PQW3_CIRMR</name>
<accession>A0ABD0PQW3</accession>
<dbReference type="InterPro" id="IPR008972">
    <property type="entry name" value="Cupredoxin"/>
</dbReference>
<dbReference type="GO" id="GO:0046872">
    <property type="term" value="F:metal ion binding"/>
    <property type="evidence" value="ECO:0007669"/>
    <property type="project" value="UniProtKB-KW"/>
</dbReference>
<evidence type="ECO:0000313" key="2">
    <source>
        <dbReference type="EMBL" id="KAL0176434.1"/>
    </source>
</evidence>
<evidence type="ECO:0000313" key="3">
    <source>
        <dbReference type="Proteomes" id="UP001529510"/>
    </source>
</evidence>
<dbReference type="PROSITE" id="PS00079">
    <property type="entry name" value="MULTICOPPER_OXIDASE1"/>
    <property type="match status" value="1"/>
</dbReference>
<protein>
    <submittedName>
        <fullName evidence="2">Uncharacterized protein</fullName>
    </submittedName>
</protein>
<keyword evidence="3" id="KW-1185">Reference proteome</keyword>
<dbReference type="InterPro" id="IPR033138">
    <property type="entry name" value="Cu_oxidase_CS"/>
</dbReference>
<gene>
    <name evidence="2" type="ORF">M9458_028764</name>
</gene>
<sequence>MCQKSPVVSWHLIGLGSTPEIHSIQFERHTLKVFNHKRVTVEMTPMTFTTALMKPTAIGKFLISCKIHSHQTAGMNAFFTVDNCPDPVVAPVQDKRNVIREEDEEEDEDNMFSIVYKQGGPVSVLRSSAKGRPKVWVHYIAAEEMDWDYSSQSGNRGSEKYTDKTFTVKKTTDKMLMGPELRGEVGDKFQVGHVDLKR</sequence>
<reference evidence="2 3" key="1">
    <citation type="submission" date="2024-05" db="EMBL/GenBank/DDBJ databases">
        <title>Genome sequencing and assembly of Indian major carp, Cirrhinus mrigala (Hamilton, 1822).</title>
        <authorList>
            <person name="Mohindra V."/>
            <person name="Chowdhury L.M."/>
            <person name="Lal K."/>
            <person name="Jena J.K."/>
        </authorList>
    </citation>
    <scope>NUCLEOTIDE SEQUENCE [LARGE SCALE GENOMIC DNA]</scope>
    <source>
        <strain evidence="2">CM1030</strain>
        <tissue evidence="2">Blood</tissue>
    </source>
</reference>
<dbReference type="AlphaFoldDB" id="A0ABD0PQW3"/>